<dbReference type="RefSeq" id="WP_131306492.1">
    <property type="nucleotide sequence ID" value="NZ_SJFN01000004.1"/>
</dbReference>
<gene>
    <name evidence="1" type="ORF">EYW49_04125</name>
</gene>
<proteinExistence type="predicted"/>
<protein>
    <submittedName>
        <fullName evidence="1">DUF1269 domain-containing protein</fullName>
    </submittedName>
</protein>
<accession>A0A4Q9VVT7</accession>
<evidence type="ECO:0000313" key="2">
    <source>
        <dbReference type="Proteomes" id="UP000292781"/>
    </source>
</evidence>
<reference evidence="1 2" key="1">
    <citation type="submission" date="2019-02" db="EMBL/GenBank/DDBJ databases">
        <title>Siculibacillus lacustris gen. nov., sp. nov., a new rosette-forming bacterium isolated from a freshwater crater lake (Lake St. Ana, Romania).</title>
        <authorList>
            <person name="Felfoldi T."/>
            <person name="Marton Z."/>
            <person name="Szabo A."/>
            <person name="Mentes A."/>
            <person name="Boka K."/>
            <person name="Marialigeti K."/>
            <person name="Mathe I."/>
            <person name="Koncz M."/>
            <person name="Schumann P."/>
            <person name="Toth E."/>
        </authorList>
    </citation>
    <scope>NUCLEOTIDE SEQUENCE [LARGE SCALE GENOMIC DNA]</scope>
    <source>
        <strain evidence="1 2">SA-279</strain>
    </source>
</reference>
<evidence type="ECO:0000313" key="1">
    <source>
        <dbReference type="EMBL" id="TBW40379.1"/>
    </source>
</evidence>
<dbReference type="Pfam" id="PF06897">
    <property type="entry name" value="DUF1269"/>
    <property type="match status" value="1"/>
</dbReference>
<dbReference type="InterPro" id="IPR009200">
    <property type="entry name" value="DUF1269_membrane"/>
</dbReference>
<organism evidence="1 2">
    <name type="scientific">Siculibacillus lacustris</name>
    <dbReference type="NCBI Taxonomy" id="1549641"/>
    <lineage>
        <taxon>Bacteria</taxon>
        <taxon>Pseudomonadati</taxon>
        <taxon>Pseudomonadota</taxon>
        <taxon>Alphaproteobacteria</taxon>
        <taxon>Hyphomicrobiales</taxon>
        <taxon>Ancalomicrobiaceae</taxon>
        <taxon>Siculibacillus</taxon>
    </lineage>
</organism>
<dbReference type="AlphaFoldDB" id="A0A4Q9VVT7"/>
<dbReference type="OrthoDB" id="275223at2"/>
<name>A0A4Q9VVT7_9HYPH</name>
<comment type="caution">
    <text evidence="1">The sequence shown here is derived from an EMBL/GenBank/DDBJ whole genome shotgun (WGS) entry which is preliminary data.</text>
</comment>
<dbReference type="Proteomes" id="UP000292781">
    <property type="component" value="Unassembled WGS sequence"/>
</dbReference>
<dbReference type="EMBL" id="SJFN01000004">
    <property type="protein sequence ID" value="TBW40379.1"/>
    <property type="molecule type" value="Genomic_DNA"/>
</dbReference>
<keyword evidence="2" id="KW-1185">Reference proteome</keyword>
<sequence>MSQLFAIVYDDPDLARRAADQIRELARGRLLSLRDMVVVTRADDGTVKRDPSVDLVTGGALGGAFWGGLIGLIFMAPLAGAAGGAAGGALSGWLTDYGVDDDFIREAALRVKSGRAAVFVLADDMIVDEVASALGEVRGELIYSSLTANVDAVISAALAGALHDGKIGILQP</sequence>